<dbReference type="Gene3D" id="3.30.70.260">
    <property type="match status" value="1"/>
</dbReference>
<dbReference type="PANTHER" id="PTHR21262:SF31">
    <property type="entry name" value="GTP PYROPHOSPHOKINASE"/>
    <property type="match status" value="1"/>
</dbReference>
<dbReference type="FunFam" id="1.10.3210.10:FF:000001">
    <property type="entry name" value="GTP pyrophosphokinase RelA"/>
    <property type="match status" value="1"/>
</dbReference>
<dbReference type="CDD" id="cd00077">
    <property type="entry name" value="HDc"/>
    <property type="match status" value="1"/>
</dbReference>
<dbReference type="InterPro" id="IPR012676">
    <property type="entry name" value="TGS-like"/>
</dbReference>
<accession>A0A3M9NPT3</accession>
<dbReference type="Pfam" id="PF13328">
    <property type="entry name" value="HD_4"/>
    <property type="match status" value="1"/>
</dbReference>
<dbReference type="InterPro" id="IPR004095">
    <property type="entry name" value="TGS"/>
</dbReference>
<dbReference type="InterPro" id="IPR012675">
    <property type="entry name" value="Beta-grasp_dom_sf"/>
</dbReference>
<dbReference type="InterPro" id="IPR033655">
    <property type="entry name" value="TGS_RelA/SpoT"/>
</dbReference>
<reference evidence="3 4" key="1">
    <citation type="submission" date="2018-11" db="EMBL/GenBank/DDBJ databases">
        <title>Draft genome sequence of Ferruginibacter sp. BO-59.</title>
        <authorList>
            <person name="Im W.T."/>
        </authorList>
    </citation>
    <scope>NUCLEOTIDE SEQUENCE [LARGE SCALE GENOMIC DNA]</scope>
    <source>
        <strain evidence="3 4">BO-59</strain>
    </source>
</reference>
<comment type="caution">
    <text evidence="3">The sequence shown here is derived from an EMBL/GenBank/DDBJ whole genome shotgun (WGS) entry which is preliminary data.</text>
</comment>
<comment type="similarity">
    <text evidence="1">Belongs to the relA/spoT family.</text>
</comment>
<dbReference type="Gene3D" id="3.30.460.10">
    <property type="entry name" value="Beta Polymerase, domain 2"/>
    <property type="match status" value="1"/>
</dbReference>
<keyword evidence="3" id="KW-0378">Hydrolase</keyword>
<dbReference type="Pfam" id="PF02824">
    <property type="entry name" value="TGS"/>
    <property type="match status" value="1"/>
</dbReference>
<dbReference type="Gene3D" id="3.10.20.30">
    <property type="match status" value="1"/>
</dbReference>
<evidence type="ECO:0000256" key="1">
    <source>
        <dbReference type="RuleBase" id="RU003847"/>
    </source>
</evidence>
<dbReference type="SMART" id="SM00954">
    <property type="entry name" value="RelA_SpoT"/>
    <property type="match status" value="1"/>
</dbReference>
<dbReference type="Gene3D" id="1.10.3210.10">
    <property type="entry name" value="Hypothetical protein af1432"/>
    <property type="match status" value="1"/>
</dbReference>
<dbReference type="InterPro" id="IPR045865">
    <property type="entry name" value="ACT-like_dom_sf"/>
</dbReference>
<dbReference type="Pfam" id="PF04607">
    <property type="entry name" value="RelA_SpoT"/>
    <property type="match status" value="1"/>
</dbReference>
<gene>
    <name evidence="3" type="ORF">EFY79_05185</name>
</gene>
<proteinExistence type="inferred from homology"/>
<dbReference type="InterPro" id="IPR004811">
    <property type="entry name" value="RelA/Spo_fam"/>
</dbReference>
<dbReference type="InterPro" id="IPR002912">
    <property type="entry name" value="ACT_dom"/>
</dbReference>
<dbReference type="Pfam" id="PF13291">
    <property type="entry name" value="ACT_4"/>
    <property type="match status" value="1"/>
</dbReference>
<dbReference type="GO" id="GO:0016787">
    <property type="term" value="F:hydrolase activity"/>
    <property type="evidence" value="ECO:0007669"/>
    <property type="project" value="UniProtKB-KW"/>
</dbReference>
<comment type="function">
    <text evidence="1">In eubacteria ppGpp (guanosine 3'-diphosphate 5'-diphosphate) is a mediator of the stringent response that coordinates a variety of cellular activities in response to changes in nutritional abundance.</text>
</comment>
<dbReference type="SUPFAM" id="SSF55021">
    <property type="entry name" value="ACT-like"/>
    <property type="match status" value="1"/>
</dbReference>
<dbReference type="PROSITE" id="PS51880">
    <property type="entry name" value="TGS"/>
    <property type="match status" value="1"/>
</dbReference>
<dbReference type="InterPro" id="IPR007685">
    <property type="entry name" value="RelA_SpoT"/>
</dbReference>
<dbReference type="GO" id="GO:0005886">
    <property type="term" value="C:plasma membrane"/>
    <property type="evidence" value="ECO:0007669"/>
    <property type="project" value="TreeGrafter"/>
</dbReference>
<dbReference type="CDD" id="cd01668">
    <property type="entry name" value="TGS_RSH"/>
    <property type="match status" value="1"/>
</dbReference>
<evidence type="ECO:0000259" key="2">
    <source>
        <dbReference type="PROSITE" id="PS51880"/>
    </source>
</evidence>
<dbReference type="SUPFAM" id="SSF109604">
    <property type="entry name" value="HD-domain/PDEase-like"/>
    <property type="match status" value="1"/>
</dbReference>
<evidence type="ECO:0000313" key="4">
    <source>
        <dbReference type="Proteomes" id="UP000267223"/>
    </source>
</evidence>
<sequence length="741" mass="84510">MALALDIPKYTMNEEEEKKEILRKYRALLRALKPKLKPGSKKQIRVAFEMAAEAHKNMRRKSGEPYILHPLAVSMICVEEIGLGVRSTICALLHDTVEDSDVTLDMVSREFGPEIAKIVDGLTKISNVLDANSSQQAENFKKILLTLTDDPRVILIKLADRLHNMRTLGSMKREKQLKIASETVYVYAPLAHRMGLYNIKTEMEDLSMKYMEPDSYRYIAEKLANTKRERTRYINDFIRPLKEKLKQANFDFEIYGRPKSIHSIWNKMKTKSVSFEEVYDLFAIRIILNSPPEREKEDCWKVYSLVTDEYSPSTKRLRDWLSNPKSNGYEALHTTVMGPHGKWVEVQIRTKRMNDIAEKGLAAHWKYKEGTTVENRFDNWFKQIRDMLAAQDTNSVDFLQDFKVSFLAEEIYVYSPKGDIKMLPSGASALDFAFAIHTAIGEKCIGAKVNHKLVPIGFKLRSGDQVEIITSTKQKPKAEWLKMVVTSKARSKIKDSLKEEKRKIAEEGKTALHKKLEAMGVPMSQGNLDELAEFYKVSSHLDLLYDISVKKIDLHELKDFKILGDKLSIPKVVKLPEEKPELKDKKDKKDNELIIFGESSDKIMYSLANCCKPIPGDDVFGFVTQGEGLKIHRTNCPNAARLLSNYGHRVVKTKWVKNKEISFLTGIKIIGLDDVGVINKITNLISGTLKININALTIEAKEGLFEGNVKVYVHDKDELDALVTNLNALPGIESVERYDME</sequence>
<protein>
    <submittedName>
        <fullName evidence="3">Bifunctional (P)ppGpp synthetase/guanosine-3',5'-bis(Diphosphate) 3'-pyrophosphohydrolase</fullName>
    </submittedName>
</protein>
<dbReference type="OrthoDB" id="9805041at2"/>
<dbReference type="SUPFAM" id="SSF81301">
    <property type="entry name" value="Nucleotidyltransferase"/>
    <property type="match status" value="1"/>
</dbReference>
<dbReference type="Proteomes" id="UP000267223">
    <property type="component" value="Unassembled WGS sequence"/>
</dbReference>
<dbReference type="InterPro" id="IPR043519">
    <property type="entry name" value="NT_sf"/>
</dbReference>
<dbReference type="RefSeq" id="WP_123119612.1">
    <property type="nucleotide sequence ID" value="NZ_RJJR01000002.1"/>
</dbReference>
<dbReference type="PANTHER" id="PTHR21262">
    <property type="entry name" value="GUANOSINE-3',5'-BIS DIPHOSPHATE 3'-PYROPHOSPHOHYDROLASE"/>
    <property type="match status" value="1"/>
</dbReference>
<keyword evidence="4" id="KW-1185">Reference proteome</keyword>
<dbReference type="GO" id="GO:0015969">
    <property type="term" value="P:guanosine tetraphosphate metabolic process"/>
    <property type="evidence" value="ECO:0007669"/>
    <property type="project" value="InterPro"/>
</dbReference>
<dbReference type="SMART" id="SM00471">
    <property type="entry name" value="HDc"/>
    <property type="match status" value="1"/>
</dbReference>
<dbReference type="FunFam" id="3.10.20.30:FF:000002">
    <property type="entry name" value="GTP pyrophosphokinase (RelA/SpoT)"/>
    <property type="match status" value="1"/>
</dbReference>
<evidence type="ECO:0000313" key="3">
    <source>
        <dbReference type="EMBL" id="RNI39048.1"/>
    </source>
</evidence>
<dbReference type="CDD" id="cd05399">
    <property type="entry name" value="NT_Rel-Spo_like"/>
    <property type="match status" value="1"/>
</dbReference>
<organism evidence="3 4">
    <name type="scientific">Hanamia caeni</name>
    <dbReference type="NCBI Taxonomy" id="2294116"/>
    <lineage>
        <taxon>Bacteria</taxon>
        <taxon>Pseudomonadati</taxon>
        <taxon>Bacteroidota</taxon>
        <taxon>Chitinophagia</taxon>
        <taxon>Chitinophagales</taxon>
        <taxon>Chitinophagaceae</taxon>
        <taxon>Hanamia</taxon>
    </lineage>
</organism>
<name>A0A3M9NPT3_9BACT</name>
<dbReference type="InterPro" id="IPR003607">
    <property type="entry name" value="HD/PDEase_dom"/>
</dbReference>
<dbReference type="EMBL" id="RJJR01000002">
    <property type="protein sequence ID" value="RNI39048.1"/>
    <property type="molecule type" value="Genomic_DNA"/>
</dbReference>
<feature type="domain" description="TGS" evidence="2">
    <location>
        <begin position="409"/>
        <end position="470"/>
    </location>
</feature>
<dbReference type="NCBIfam" id="TIGR00691">
    <property type="entry name" value="spoT_relA"/>
    <property type="match status" value="1"/>
</dbReference>
<dbReference type="CDD" id="cd04876">
    <property type="entry name" value="ACT_RelA-SpoT"/>
    <property type="match status" value="1"/>
</dbReference>
<dbReference type="SUPFAM" id="SSF81271">
    <property type="entry name" value="TGS-like"/>
    <property type="match status" value="1"/>
</dbReference>
<dbReference type="AlphaFoldDB" id="A0A3M9NPT3"/>